<evidence type="ECO:0000313" key="2">
    <source>
        <dbReference type="Proteomes" id="UP000027195"/>
    </source>
</evidence>
<sequence length="69" mass="7633">MESVSIPKLQPDGSNWIMYKAQLLFAMESKGCSKHATDAALSPPVPVIHVMSDETTSLNEAQLRENWDS</sequence>
<reference evidence="2" key="1">
    <citation type="journal article" date="2014" name="Proc. Natl. Acad. Sci. U.S.A.">
        <title>Extensive sampling of basidiomycete genomes demonstrates inadequacy of the white-rot/brown-rot paradigm for wood decay fungi.</title>
        <authorList>
            <person name="Riley R."/>
            <person name="Salamov A.A."/>
            <person name="Brown D.W."/>
            <person name="Nagy L.G."/>
            <person name="Floudas D."/>
            <person name="Held B.W."/>
            <person name="Levasseur A."/>
            <person name="Lombard V."/>
            <person name="Morin E."/>
            <person name="Otillar R."/>
            <person name="Lindquist E.A."/>
            <person name="Sun H."/>
            <person name="LaButti K.M."/>
            <person name="Schmutz J."/>
            <person name="Jabbour D."/>
            <person name="Luo H."/>
            <person name="Baker S.E."/>
            <person name="Pisabarro A.G."/>
            <person name="Walton J.D."/>
            <person name="Blanchette R.A."/>
            <person name="Henrissat B."/>
            <person name="Martin F."/>
            <person name="Cullen D."/>
            <person name="Hibbett D.S."/>
            <person name="Grigoriev I.V."/>
        </authorList>
    </citation>
    <scope>NUCLEOTIDE SEQUENCE [LARGE SCALE GENOMIC DNA]</scope>
    <source>
        <strain evidence="2">FD-172 SS1</strain>
    </source>
</reference>
<name>A0A067MK04_BOTB1</name>
<gene>
    <name evidence="1" type="ORF">BOTBODRAFT_113716</name>
</gene>
<protein>
    <submittedName>
        <fullName evidence="1">Uncharacterized protein</fullName>
    </submittedName>
</protein>
<dbReference type="AlphaFoldDB" id="A0A067MK04"/>
<accession>A0A067MK04</accession>
<proteinExistence type="predicted"/>
<organism evidence="1 2">
    <name type="scientific">Botryobasidium botryosum (strain FD-172 SS1)</name>
    <dbReference type="NCBI Taxonomy" id="930990"/>
    <lineage>
        <taxon>Eukaryota</taxon>
        <taxon>Fungi</taxon>
        <taxon>Dikarya</taxon>
        <taxon>Basidiomycota</taxon>
        <taxon>Agaricomycotina</taxon>
        <taxon>Agaricomycetes</taxon>
        <taxon>Cantharellales</taxon>
        <taxon>Botryobasidiaceae</taxon>
        <taxon>Botryobasidium</taxon>
    </lineage>
</organism>
<dbReference type="Proteomes" id="UP000027195">
    <property type="component" value="Unassembled WGS sequence"/>
</dbReference>
<evidence type="ECO:0000313" key="1">
    <source>
        <dbReference type="EMBL" id="KDQ11881.1"/>
    </source>
</evidence>
<dbReference type="HOGENOM" id="CLU_2775605_0_0_1"/>
<dbReference type="InParanoid" id="A0A067MK04"/>
<dbReference type="OrthoDB" id="3269759at2759"/>
<keyword evidence="2" id="KW-1185">Reference proteome</keyword>
<dbReference type="EMBL" id="KL198054">
    <property type="protein sequence ID" value="KDQ11881.1"/>
    <property type="molecule type" value="Genomic_DNA"/>
</dbReference>